<dbReference type="InterPro" id="IPR041616">
    <property type="entry name" value="PheRS_beta_core"/>
</dbReference>
<dbReference type="InterPro" id="IPR005146">
    <property type="entry name" value="B3/B4_tRNA-bd"/>
</dbReference>
<evidence type="ECO:0000256" key="9">
    <source>
        <dbReference type="ARBA" id="ARBA00022840"/>
    </source>
</evidence>
<dbReference type="RefSeq" id="WP_015920168.1">
    <property type="nucleotide sequence ID" value="NC_011978.1"/>
</dbReference>
<keyword evidence="8 15" id="KW-0547">Nucleotide-binding</keyword>
<dbReference type="GO" id="GO:0000049">
    <property type="term" value="F:tRNA binding"/>
    <property type="evidence" value="ECO:0007669"/>
    <property type="project" value="UniProtKB-UniRule"/>
</dbReference>
<evidence type="ECO:0000259" key="17">
    <source>
        <dbReference type="PROSITE" id="PS50886"/>
    </source>
</evidence>
<dbReference type="STRING" id="309803.CTN_1754"/>
<keyword evidence="6 15" id="KW-0436">Ligase</keyword>
<comment type="subcellular location">
    <subcellularLocation>
        <location evidence="1 15">Cytoplasm</location>
    </subcellularLocation>
</comment>
<keyword evidence="12 15" id="KW-0648">Protein biosynthesis</keyword>
<dbReference type="Pfam" id="PF03484">
    <property type="entry name" value="B5"/>
    <property type="match status" value="1"/>
</dbReference>
<dbReference type="PROSITE" id="PS50886">
    <property type="entry name" value="TRBD"/>
    <property type="match status" value="1"/>
</dbReference>
<dbReference type="eggNOG" id="COG0072">
    <property type="taxonomic scope" value="Bacteria"/>
</dbReference>
<dbReference type="PROSITE" id="PS51483">
    <property type="entry name" value="B5"/>
    <property type="match status" value="1"/>
</dbReference>
<dbReference type="SUPFAM" id="SSF54991">
    <property type="entry name" value="Anticodon-binding domain of PheRS"/>
    <property type="match status" value="1"/>
</dbReference>
<dbReference type="PANTHER" id="PTHR10947:SF0">
    <property type="entry name" value="PHENYLALANINE--TRNA LIGASE BETA SUBUNIT"/>
    <property type="match status" value="1"/>
</dbReference>
<keyword evidence="11 16" id="KW-0694">RNA-binding</keyword>
<evidence type="ECO:0000259" key="18">
    <source>
        <dbReference type="PROSITE" id="PS51447"/>
    </source>
</evidence>
<dbReference type="PROSITE" id="PS51447">
    <property type="entry name" value="FDX_ACB"/>
    <property type="match status" value="1"/>
</dbReference>
<dbReference type="Gene3D" id="3.50.40.10">
    <property type="entry name" value="Phenylalanyl-trna Synthetase, Chain B, domain 3"/>
    <property type="match status" value="1"/>
</dbReference>
<dbReference type="InterPro" id="IPR036690">
    <property type="entry name" value="Fdx_antiC-bd_sf"/>
</dbReference>
<dbReference type="AlphaFoldDB" id="B9KAE7"/>
<dbReference type="InterPro" id="IPR033714">
    <property type="entry name" value="tRNA_bind_bactPheRS"/>
</dbReference>
<dbReference type="HOGENOM" id="CLU_016891_0_0_0"/>
<evidence type="ECO:0000256" key="2">
    <source>
        <dbReference type="ARBA" id="ARBA00008653"/>
    </source>
</evidence>
<keyword evidence="7 15" id="KW-0479">Metal-binding</keyword>
<dbReference type="InterPro" id="IPR045060">
    <property type="entry name" value="Phe-tRNA-ligase_IIc_bsu"/>
</dbReference>
<dbReference type="Pfam" id="PF03483">
    <property type="entry name" value="B3_4"/>
    <property type="match status" value="1"/>
</dbReference>
<evidence type="ECO:0000256" key="12">
    <source>
        <dbReference type="ARBA" id="ARBA00022917"/>
    </source>
</evidence>
<evidence type="ECO:0000256" key="15">
    <source>
        <dbReference type="HAMAP-Rule" id="MF_00283"/>
    </source>
</evidence>
<dbReference type="HAMAP" id="MF_00283">
    <property type="entry name" value="Phe_tRNA_synth_beta1"/>
    <property type="match status" value="1"/>
</dbReference>
<keyword evidence="13 15" id="KW-0030">Aminoacyl-tRNA synthetase</keyword>
<evidence type="ECO:0000259" key="19">
    <source>
        <dbReference type="PROSITE" id="PS51483"/>
    </source>
</evidence>
<dbReference type="Pfam" id="PF17759">
    <property type="entry name" value="tRNA_synthFbeta"/>
    <property type="match status" value="1"/>
</dbReference>
<evidence type="ECO:0000313" key="20">
    <source>
        <dbReference type="EMBL" id="ACM23930.1"/>
    </source>
</evidence>
<dbReference type="GO" id="GO:0000287">
    <property type="term" value="F:magnesium ion binding"/>
    <property type="evidence" value="ECO:0007669"/>
    <property type="project" value="UniProtKB-UniRule"/>
</dbReference>
<keyword evidence="21" id="KW-1185">Reference proteome</keyword>
<evidence type="ECO:0000256" key="7">
    <source>
        <dbReference type="ARBA" id="ARBA00022723"/>
    </source>
</evidence>
<dbReference type="FunFam" id="2.40.50.140:FF:000698">
    <property type="entry name" value="Phenylalanine--tRNA ligase beta subunit"/>
    <property type="match status" value="1"/>
</dbReference>
<keyword evidence="4 15" id="KW-0963">Cytoplasm</keyword>
<keyword evidence="5 16" id="KW-0820">tRNA-binding</keyword>
<dbReference type="InterPro" id="IPR045864">
    <property type="entry name" value="aa-tRNA-synth_II/BPL/LPL"/>
</dbReference>
<dbReference type="GO" id="GO:0005524">
    <property type="term" value="F:ATP binding"/>
    <property type="evidence" value="ECO:0007669"/>
    <property type="project" value="UniProtKB-UniRule"/>
</dbReference>
<dbReference type="FunFam" id="3.30.70.380:FF:000001">
    <property type="entry name" value="Phenylalanine--tRNA ligase beta subunit"/>
    <property type="match status" value="1"/>
</dbReference>
<sequence>MRVPESWLREFIDLDWDIEEIAERLTFSGTSVEDILKPFNVSGKIVTARVVETFQHPKSDKLLVCRVDAGEKLYTVVTADRTVKEEDYVILALEGATLNNGVKIAPREFSGIVSEGMLCSLEELGLEEKSDRVYRFPEPVTPGVNVIEEFGLDERVLDLEITPNRPDCLSILGVARELSALSRRPLKKPSPRVSFVDEDVPFDVIVEDVEGCPRYTARIMKGVTVKDSPLWLKARLVASGMRSLNNVVDATNYVMLELGHPVHAFDLARLGNARIVVKTASGGERVLLLDEKEYEMKGGEVLITDGENILALGGIMGGMESGVSENTRDLVLEVAYFDPVRIRKTSKSLGISSESSYRFERGVDPNDADLVSLKLAEMIQKLAGGVVLRKFWDVYPKKIEPKRVFLRKERVKKILGIEVEEPDRILERLEFQVKSVENGYEVVVPTFRPDVEREIDLIEEIGRINGYEKIEPRIISLPAVNIGWNRKQILRKEISHFMKGMGFDEIVSFSFVNSEKVKKWPVVRKEPIFLTNPISSDMDVMRYTLFHSMIQVLSENFKRQNRNLKLFEIGKIYYRENGEYREVETLSAVACGLENPDDYTDKRKVSFYTMKGVLDELFQRYGVRAEYREAELTGFFPTRTARIFSEGKELGFLGMVDPKLLDEYDVKEETYFFEIDLESLAELVSERPVYKPTPKFPAVRRDVSFLLPRGFKSLEILDLFRKMGESLVEEVGVFDVYEGKGVPEGMVSVTFYVIFRHPERTLTDEEVNQIFERMVQRVEEKFGVKRRF</sequence>
<evidence type="ECO:0000256" key="5">
    <source>
        <dbReference type="ARBA" id="ARBA00022555"/>
    </source>
</evidence>
<dbReference type="GO" id="GO:0004826">
    <property type="term" value="F:phenylalanine-tRNA ligase activity"/>
    <property type="evidence" value="ECO:0007669"/>
    <property type="project" value="UniProtKB-UniRule"/>
</dbReference>
<comment type="similarity">
    <text evidence="2 15">Belongs to the phenylalanyl-tRNA synthetase beta subunit family. Type 1 subfamily.</text>
</comment>
<evidence type="ECO:0000256" key="16">
    <source>
        <dbReference type="PROSITE-ProRule" id="PRU00209"/>
    </source>
</evidence>
<feature type="domain" description="FDX-ACB" evidence="18">
    <location>
        <begin position="694"/>
        <end position="787"/>
    </location>
</feature>
<proteinExistence type="inferred from homology"/>
<dbReference type="SUPFAM" id="SSF56037">
    <property type="entry name" value="PheT/TilS domain"/>
    <property type="match status" value="1"/>
</dbReference>
<dbReference type="SUPFAM" id="SSF55681">
    <property type="entry name" value="Class II aaRS and biotin synthetases"/>
    <property type="match status" value="1"/>
</dbReference>
<dbReference type="Gene3D" id="2.40.50.140">
    <property type="entry name" value="Nucleic acid-binding proteins"/>
    <property type="match status" value="1"/>
</dbReference>
<dbReference type="SUPFAM" id="SSF46955">
    <property type="entry name" value="Putative DNA-binding domain"/>
    <property type="match status" value="1"/>
</dbReference>
<evidence type="ECO:0000256" key="6">
    <source>
        <dbReference type="ARBA" id="ARBA00022598"/>
    </source>
</evidence>
<feature type="binding site" evidence="15">
    <location>
        <position position="456"/>
    </location>
    <ligand>
        <name>Mg(2+)</name>
        <dbReference type="ChEBI" id="CHEBI:18420"/>
        <note>shared with alpha subunit</note>
    </ligand>
</feature>
<keyword evidence="10 15" id="KW-0460">Magnesium</keyword>
<dbReference type="CDD" id="cd02796">
    <property type="entry name" value="tRNA_bind_bactPheRS"/>
    <property type="match status" value="1"/>
</dbReference>
<evidence type="ECO:0000256" key="4">
    <source>
        <dbReference type="ARBA" id="ARBA00022490"/>
    </source>
</evidence>
<evidence type="ECO:0000256" key="1">
    <source>
        <dbReference type="ARBA" id="ARBA00004496"/>
    </source>
</evidence>
<dbReference type="CDD" id="cd00769">
    <property type="entry name" value="PheRS_beta_core"/>
    <property type="match status" value="1"/>
</dbReference>
<dbReference type="SUPFAM" id="SSF50249">
    <property type="entry name" value="Nucleic acid-binding proteins"/>
    <property type="match status" value="1"/>
</dbReference>
<reference evidence="20 21" key="1">
    <citation type="journal article" date="2009" name="Biosci. Biotechnol. Biochem.">
        <title>WeGAS: a web-based microbial genome annotation system.</title>
        <authorList>
            <person name="Lee D."/>
            <person name="Seo H."/>
            <person name="Park C."/>
            <person name="Park K."/>
        </authorList>
    </citation>
    <scope>NUCLEOTIDE SEQUENCE [LARGE SCALE GENOMIC DNA]</scope>
    <source>
        <strain evidence="21">ATCC 49049 / DSM 4359 / NBRC 107923 / NS-E</strain>
    </source>
</reference>
<comment type="cofactor">
    <cofactor evidence="15">
        <name>Mg(2+)</name>
        <dbReference type="ChEBI" id="CHEBI:18420"/>
    </cofactor>
    <text evidence="15">Binds 2 magnesium ions per tetramer.</text>
</comment>
<dbReference type="InterPro" id="IPR009061">
    <property type="entry name" value="DNA-bd_dom_put_sf"/>
</dbReference>
<dbReference type="PANTHER" id="PTHR10947">
    <property type="entry name" value="PHENYLALANYL-TRNA SYNTHETASE BETA CHAIN AND LEUCINE-RICH REPEAT-CONTAINING PROTEIN 47"/>
    <property type="match status" value="1"/>
</dbReference>
<dbReference type="GO" id="GO:0009328">
    <property type="term" value="C:phenylalanine-tRNA ligase complex"/>
    <property type="evidence" value="ECO:0007669"/>
    <property type="project" value="TreeGrafter"/>
</dbReference>
<organism evidence="20 21">
    <name type="scientific">Thermotoga neapolitana (strain ATCC 49049 / DSM 4359 / NBRC 107923 / NS-E)</name>
    <dbReference type="NCBI Taxonomy" id="309803"/>
    <lineage>
        <taxon>Bacteria</taxon>
        <taxon>Thermotogati</taxon>
        <taxon>Thermotogota</taxon>
        <taxon>Thermotogae</taxon>
        <taxon>Thermotogales</taxon>
        <taxon>Thermotogaceae</taxon>
        <taxon>Thermotoga</taxon>
    </lineage>
</organism>
<feature type="binding site" evidence="15">
    <location>
        <position position="460"/>
    </location>
    <ligand>
        <name>Mg(2+)</name>
        <dbReference type="ChEBI" id="CHEBI:18420"/>
        <note>shared with alpha subunit</note>
    </ligand>
</feature>
<accession>B9KAE7</accession>
<dbReference type="SMART" id="SM00896">
    <property type="entry name" value="FDX-ACB"/>
    <property type="match status" value="1"/>
</dbReference>
<comment type="subunit">
    <text evidence="3 15">Tetramer of two alpha and two beta subunits.</text>
</comment>
<dbReference type="NCBIfam" id="TIGR00472">
    <property type="entry name" value="pheT_bact"/>
    <property type="match status" value="1"/>
</dbReference>
<feature type="domain" description="B5" evidence="19">
    <location>
        <begin position="399"/>
        <end position="472"/>
    </location>
</feature>
<dbReference type="EC" id="6.1.1.20" evidence="15"/>
<dbReference type="SMART" id="SM00873">
    <property type="entry name" value="B3_4"/>
    <property type="match status" value="1"/>
</dbReference>
<dbReference type="InterPro" id="IPR005147">
    <property type="entry name" value="tRNA_synthase_B5-dom"/>
</dbReference>
<dbReference type="InterPro" id="IPR002547">
    <property type="entry name" value="tRNA-bd_dom"/>
</dbReference>
<gene>
    <name evidence="15" type="primary">pheT</name>
    <name evidence="20" type="ordered locus">CTN_1754</name>
</gene>
<protein>
    <recommendedName>
        <fullName evidence="15">Phenylalanine--tRNA ligase beta subunit</fullName>
        <ecNumber evidence="15">6.1.1.20</ecNumber>
    </recommendedName>
    <alternativeName>
        <fullName evidence="15">Phenylalanyl-tRNA synthetase beta subunit</fullName>
        <shortName evidence="15">PheRS</shortName>
    </alternativeName>
</protein>
<dbReference type="SMART" id="SM00874">
    <property type="entry name" value="B5"/>
    <property type="match status" value="1"/>
</dbReference>
<dbReference type="Pfam" id="PF01588">
    <property type="entry name" value="tRNA_bind"/>
    <property type="match status" value="1"/>
</dbReference>
<evidence type="ECO:0000256" key="8">
    <source>
        <dbReference type="ARBA" id="ARBA00022741"/>
    </source>
</evidence>
<dbReference type="InterPro" id="IPR012340">
    <property type="entry name" value="NA-bd_OB-fold"/>
</dbReference>
<dbReference type="GO" id="GO:0006432">
    <property type="term" value="P:phenylalanyl-tRNA aminoacylation"/>
    <property type="evidence" value="ECO:0007669"/>
    <property type="project" value="UniProtKB-UniRule"/>
</dbReference>
<feature type="domain" description="TRNA-binding" evidence="17">
    <location>
        <begin position="39"/>
        <end position="147"/>
    </location>
</feature>
<dbReference type="InterPro" id="IPR005121">
    <property type="entry name" value="Fdx_antiC-bd"/>
</dbReference>
<dbReference type="EMBL" id="CP000916">
    <property type="protein sequence ID" value="ACM23930.1"/>
    <property type="molecule type" value="Genomic_DNA"/>
</dbReference>
<dbReference type="InterPro" id="IPR004532">
    <property type="entry name" value="Phe-tRNA-ligase_IIc_bsu_bact"/>
</dbReference>
<keyword evidence="9 15" id="KW-0067">ATP-binding</keyword>
<dbReference type="InterPro" id="IPR020825">
    <property type="entry name" value="Phe-tRNA_synthase-like_B3/B4"/>
</dbReference>
<dbReference type="Proteomes" id="UP000000445">
    <property type="component" value="Chromosome"/>
</dbReference>
<dbReference type="KEGG" id="tna:CTN_1754"/>
<evidence type="ECO:0000256" key="13">
    <source>
        <dbReference type="ARBA" id="ARBA00023146"/>
    </source>
</evidence>
<comment type="catalytic activity">
    <reaction evidence="14 15">
        <text>tRNA(Phe) + L-phenylalanine + ATP = L-phenylalanyl-tRNA(Phe) + AMP + diphosphate + H(+)</text>
        <dbReference type="Rhea" id="RHEA:19413"/>
        <dbReference type="Rhea" id="RHEA-COMP:9668"/>
        <dbReference type="Rhea" id="RHEA-COMP:9699"/>
        <dbReference type="ChEBI" id="CHEBI:15378"/>
        <dbReference type="ChEBI" id="CHEBI:30616"/>
        <dbReference type="ChEBI" id="CHEBI:33019"/>
        <dbReference type="ChEBI" id="CHEBI:58095"/>
        <dbReference type="ChEBI" id="CHEBI:78442"/>
        <dbReference type="ChEBI" id="CHEBI:78531"/>
        <dbReference type="ChEBI" id="CHEBI:456215"/>
        <dbReference type="EC" id="6.1.1.20"/>
    </reaction>
</comment>
<dbReference type="Gene3D" id="3.30.70.380">
    <property type="entry name" value="Ferrodoxin-fold anticodon-binding domain"/>
    <property type="match status" value="1"/>
</dbReference>
<dbReference type="Gene3D" id="3.30.930.10">
    <property type="entry name" value="Bira Bifunctional Protein, Domain 2"/>
    <property type="match status" value="1"/>
</dbReference>
<feature type="binding site" evidence="15">
    <location>
        <position position="450"/>
    </location>
    <ligand>
        <name>Mg(2+)</name>
        <dbReference type="ChEBI" id="CHEBI:18420"/>
        <note>shared with alpha subunit</note>
    </ligand>
</feature>
<evidence type="ECO:0000256" key="3">
    <source>
        <dbReference type="ARBA" id="ARBA00011209"/>
    </source>
</evidence>
<evidence type="ECO:0000256" key="10">
    <source>
        <dbReference type="ARBA" id="ARBA00022842"/>
    </source>
</evidence>
<name>B9KAE7_THENN</name>
<evidence type="ECO:0000313" key="21">
    <source>
        <dbReference type="Proteomes" id="UP000000445"/>
    </source>
</evidence>
<evidence type="ECO:0000256" key="11">
    <source>
        <dbReference type="ARBA" id="ARBA00022884"/>
    </source>
</evidence>
<dbReference type="Gene3D" id="3.30.56.10">
    <property type="match status" value="2"/>
</dbReference>
<dbReference type="Pfam" id="PF03147">
    <property type="entry name" value="FDX-ACB"/>
    <property type="match status" value="1"/>
</dbReference>
<evidence type="ECO:0000256" key="14">
    <source>
        <dbReference type="ARBA" id="ARBA00049255"/>
    </source>
</evidence>
<feature type="binding site" evidence="15">
    <location>
        <position position="459"/>
    </location>
    <ligand>
        <name>Mg(2+)</name>
        <dbReference type="ChEBI" id="CHEBI:18420"/>
        <note>shared with alpha subunit</note>
    </ligand>
</feature>